<feature type="compositionally biased region" description="Basic and acidic residues" evidence="1">
    <location>
        <begin position="13"/>
        <end position="24"/>
    </location>
</feature>
<reference evidence="2 3" key="1">
    <citation type="submission" date="2024-01" db="EMBL/GenBank/DDBJ databases">
        <title>The complete chloroplast genome sequence of Lithospermum erythrorhizon: insights into the phylogenetic relationship among Boraginaceae species and the maternal lineages of purple gromwells.</title>
        <authorList>
            <person name="Okada T."/>
            <person name="Watanabe K."/>
        </authorList>
    </citation>
    <scope>NUCLEOTIDE SEQUENCE [LARGE SCALE GENOMIC DNA]</scope>
</reference>
<name>A0AAV3RAP0_LITER</name>
<evidence type="ECO:0000313" key="2">
    <source>
        <dbReference type="EMBL" id="GAA0172175.1"/>
    </source>
</evidence>
<sequence length="138" mass="15473">MTMRSGIFLDTGAHGDKKAEKDGHKIDNQREAIHEKEHIEEVLKTYVPPVPFPKTLLRSKMDKSFFEIYDMLSTVHVNLPLLNVLKNIAAYATLIKELIVDELSTDTPGADVANNEDELNLIHAPVSCCTATKQKEEV</sequence>
<proteinExistence type="predicted"/>
<dbReference type="Proteomes" id="UP001454036">
    <property type="component" value="Unassembled WGS sequence"/>
</dbReference>
<keyword evidence="3" id="KW-1185">Reference proteome</keyword>
<accession>A0AAV3RAP0</accession>
<protein>
    <submittedName>
        <fullName evidence="2">Uncharacterized protein</fullName>
    </submittedName>
</protein>
<gene>
    <name evidence="2" type="ORF">LIER_41291</name>
</gene>
<evidence type="ECO:0000256" key="1">
    <source>
        <dbReference type="SAM" id="MobiDB-lite"/>
    </source>
</evidence>
<feature type="region of interest" description="Disordered" evidence="1">
    <location>
        <begin position="1"/>
        <end position="24"/>
    </location>
</feature>
<organism evidence="2 3">
    <name type="scientific">Lithospermum erythrorhizon</name>
    <name type="common">Purple gromwell</name>
    <name type="synonym">Lithospermum officinale var. erythrorhizon</name>
    <dbReference type="NCBI Taxonomy" id="34254"/>
    <lineage>
        <taxon>Eukaryota</taxon>
        <taxon>Viridiplantae</taxon>
        <taxon>Streptophyta</taxon>
        <taxon>Embryophyta</taxon>
        <taxon>Tracheophyta</taxon>
        <taxon>Spermatophyta</taxon>
        <taxon>Magnoliopsida</taxon>
        <taxon>eudicotyledons</taxon>
        <taxon>Gunneridae</taxon>
        <taxon>Pentapetalae</taxon>
        <taxon>asterids</taxon>
        <taxon>lamiids</taxon>
        <taxon>Boraginales</taxon>
        <taxon>Boraginaceae</taxon>
        <taxon>Boraginoideae</taxon>
        <taxon>Lithospermeae</taxon>
        <taxon>Lithospermum</taxon>
    </lineage>
</organism>
<dbReference type="AlphaFoldDB" id="A0AAV3RAP0"/>
<dbReference type="EMBL" id="BAABME010025458">
    <property type="protein sequence ID" value="GAA0172175.1"/>
    <property type="molecule type" value="Genomic_DNA"/>
</dbReference>
<comment type="caution">
    <text evidence="2">The sequence shown here is derived from an EMBL/GenBank/DDBJ whole genome shotgun (WGS) entry which is preliminary data.</text>
</comment>
<evidence type="ECO:0000313" key="3">
    <source>
        <dbReference type="Proteomes" id="UP001454036"/>
    </source>
</evidence>